<name>A0A9D1I5F5_9FIRM</name>
<reference evidence="3" key="2">
    <citation type="journal article" date="2021" name="PeerJ">
        <title>Extensive microbial diversity within the chicken gut microbiome revealed by metagenomics and culture.</title>
        <authorList>
            <person name="Gilroy R."/>
            <person name="Ravi A."/>
            <person name="Getino M."/>
            <person name="Pursley I."/>
            <person name="Horton D.L."/>
            <person name="Alikhan N.F."/>
            <person name="Baker D."/>
            <person name="Gharbi K."/>
            <person name="Hall N."/>
            <person name="Watson M."/>
            <person name="Adriaenssens E.M."/>
            <person name="Foster-Nyarko E."/>
            <person name="Jarju S."/>
            <person name="Secka A."/>
            <person name="Antonio M."/>
            <person name="Oren A."/>
            <person name="Chaudhuri R.R."/>
            <person name="La Ragione R."/>
            <person name="Hildebrand F."/>
            <person name="Pallen M.J."/>
        </authorList>
    </citation>
    <scope>NUCLEOTIDE SEQUENCE</scope>
    <source>
        <strain evidence="3">11300</strain>
    </source>
</reference>
<sequence>MLFKNIAVLDENYQIKENMYVSTAGERIAYIGSEKPRGDFGYEYDGKGKLLMPGFYNSHAHSPMVLMRGYGENLSLQDWLNKKIFPFEDKLDGNAVYWGTMLSYAESLRFGIVSSSEMYYFMDDMVRAAKESKVKANISRAIVNFDDSDVWKLPSMMEMKRSFEEYHNMCNGRIKMDASIHAEYTSNHLAVEAVAGFAREHRARMHVHISETRSEHEECKQRHGGKTPVMYFSDLGLFDVPATAAHCVWIEGGDFDILKEKGVTAAANPVSNLKLASGVSNVPKMLDMGINVAIGTDSTASNNSLNFFEEMKVFALASKTWYNDPKAVSPTQALYAATRAGALGQGREDCGLVKEGFKADLLVADISQPNMHPVHDLKNNLVYSASGSDVLMTMVDGEILYKDGEYYSIDVEKTIFEAQKATKKILGQL</sequence>
<feature type="domain" description="Amidohydrolase-related" evidence="2">
    <location>
        <begin position="51"/>
        <end position="399"/>
    </location>
</feature>
<dbReference type="GO" id="GO:0016810">
    <property type="term" value="F:hydrolase activity, acting on carbon-nitrogen (but not peptide) bonds"/>
    <property type="evidence" value="ECO:0007669"/>
    <property type="project" value="InterPro"/>
</dbReference>
<dbReference type="InterPro" id="IPR032466">
    <property type="entry name" value="Metal_Hydrolase"/>
</dbReference>
<gene>
    <name evidence="3" type="ORF">IAD16_02590</name>
</gene>
<organism evidence="3 4">
    <name type="scientific">Candidatus Fimisoma avicola</name>
    <dbReference type="NCBI Taxonomy" id="2840826"/>
    <lineage>
        <taxon>Bacteria</taxon>
        <taxon>Bacillati</taxon>
        <taxon>Bacillota</taxon>
        <taxon>Clostridia</taxon>
        <taxon>Eubacteriales</taxon>
        <taxon>Candidatus Fimisoma</taxon>
    </lineage>
</organism>
<dbReference type="AlphaFoldDB" id="A0A9D1I5F5"/>
<dbReference type="Pfam" id="PF01979">
    <property type="entry name" value="Amidohydro_1"/>
    <property type="match status" value="1"/>
</dbReference>
<dbReference type="CDD" id="cd01298">
    <property type="entry name" value="ATZ_TRZ_like"/>
    <property type="match status" value="1"/>
</dbReference>
<accession>A0A9D1I5F5</accession>
<comment type="caution">
    <text evidence="3">The sequence shown here is derived from an EMBL/GenBank/DDBJ whole genome shotgun (WGS) entry which is preliminary data.</text>
</comment>
<proteinExistence type="predicted"/>
<dbReference type="Gene3D" id="3.20.20.140">
    <property type="entry name" value="Metal-dependent hydrolases"/>
    <property type="match status" value="1"/>
</dbReference>
<keyword evidence="1" id="KW-0378">Hydrolase</keyword>
<dbReference type="Proteomes" id="UP000824091">
    <property type="component" value="Unassembled WGS sequence"/>
</dbReference>
<dbReference type="SUPFAM" id="SSF51338">
    <property type="entry name" value="Composite domain of metallo-dependent hydrolases"/>
    <property type="match status" value="1"/>
</dbReference>
<dbReference type="InterPro" id="IPR011059">
    <property type="entry name" value="Metal-dep_hydrolase_composite"/>
</dbReference>
<protein>
    <submittedName>
        <fullName evidence="3">Amidohydrolase</fullName>
    </submittedName>
</protein>
<evidence type="ECO:0000313" key="3">
    <source>
        <dbReference type="EMBL" id="HIU27255.1"/>
    </source>
</evidence>
<dbReference type="SUPFAM" id="SSF51556">
    <property type="entry name" value="Metallo-dependent hydrolases"/>
    <property type="match status" value="1"/>
</dbReference>
<evidence type="ECO:0000256" key="1">
    <source>
        <dbReference type="ARBA" id="ARBA00022801"/>
    </source>
</evidence>
<evidence type="ECO:0000313" key="4">
    <source>
        <dbReference type="Proteomes" id="UP000824091"/>
    </source>
</evidence>
<evidence type="ECO:0000259" key="2">
    <source>
        <dbReference type="Pfam" id="PF01979"/>
    </source>
</evidence>
<reference evidence="3" key="1">
    <citation type="submission" date="2020-10" db="EMBL/GenBank/DDBJ databases">
        <authorList>
            <person name="Gilroy R."/>
        </authorList>
    </citation>
    <scope>NUCLEOTIDE SEQUENCE</scope>
    <source>
        <strain evidence="3">11300</strain>
    </source>
</reference>
<dbReference type="InterPro" id="IPR006680">
    <property type="entry name" value="Amidohydro-rel"/>
</dbReference>
<dbReference type="PANTHER" id="PTHR43794">
    <property type="entry name" value="AMINOHYDROLASE SSNA-RELATED"/>
    <property type="match status" value="1"/>
</dbReference>
<dbReference type="Gene3D" id="2.30.40.10">
    <property type="entry name" value="Urease, subunit C, domain 1"/>
    <property type="match status" value="1"/>
</dbReference>
<dbReference type="EMBL" id="DVMO01000041">
    <property type="protein sequence ID" value="HIU27255.1"/>
    <property type="molecule type" value="Genomic_DNA"/>
</dbReference>
<dbReference type="PANTHER" id="PTHR43794:SF11">
    <property type="entry name" value="AMIDOHYDROLASE-RELATED DOMAIN-CONTAINING PROTEIN"/>
    <property type="match status" value="1"/>
</dbReference>
<dbReference type="InterPro" id="IPR050287">
    <property type="entry name" value="MTA/SAH_deaminase"/>
</dbReference>